<reference evidence="9 10" key="1">
    <citation type="submission" date="2022-03" db="EMBL/GenBank/DDBJ databases">
        <title>Draft genome sequence of Furfurilactobacillus curtus JCM 31185.</title>
        <authorList>
            <person name="Suzuki S."/>
            <person name="Endo A."/>
            <person name="Kajikawa A."/>
        </authorList>
    </citation>
    <scope>NUCLEOTIDE SEQUENCE [LARGE SCALE GENOMIC DNA]</scope>
    <source>
        <strain evidence="9 10">JCM 31185</strain>
    </source>
</reference>
<evidence type="ECO:0000313" key="9">
    <source>
        <dbReference type="EMBL" id="GKT05302.1"/>
    </source>
</evidence>
<keyword evidence="10" id="KW-1185">Reference proteome</keyword>
<keyword evidence="6 8" id="KW-1133">Transmembrane helix</keyword>
<dbReference type="Pfam" id="PF01594">
    <property type="entry name" value="AI-2E_transport"/>
    <property type="match status" value="1"/>
</dbReference>
<dbReference type="PANTHER" id="PTHR21716">
    <property type="entry name" value="TRANSMEMBRANE PROTEIN"/>
    <property type="match status" value="1"/>
</dbReference>
<comment type="similarity">
    <text evidence="2">Belongs to the autoinducer-2 exporter (AI-2E) (TC 2.A.86) family.</text>
</comment>
<name>A0ABQ5JQN1_9LACO</name>
<sequence length="400" mass="44889">MTNQKPPIRPRLFSEAGAKRLILNLTIILLSLLILWLLSQVNWLFTPIRQFLSIVGGPLVLAGVFYYLMNPLVDRLESSRYRVHRAWTTIGLFILLLALIVWGALSLIPVIQRQLNDLLINWPRYWQNVVNSTTSWWQDPSFKWLRGILNQYDDQLKKSFSGLIKSTATSTVGGLGGVFSRVSTILIALVTFPFILWYMLLDGHQLPKAIAKFLPNRLQPSFLAVLKEINDQVANYIRGQLTVAFFVALMFYVGYLIIGLKFALTLGIVAGILNLIPYLGSFLAMIPSVVVGAFVSPWMLVQVLIVFAIEQTIEGRLISPLVLGQSLKIHPVTIIIVLLASGKIFGVLGVIFGVPGYAVLKVIIAHLYQYWRAQAQWFKDDQGMFTQASKQTTDNSTGIK</sequence>
<keyword evidence="4" id="KW-1003">Cell membrane</keyword>
<dbReference type="RefSeq" id="WP_407882551.1">
    <property type="nucleotide sequence ID" value="NZ_BQXO01000001.1"/>
</dbReference>
<evidence type="ECO:0000256" key="4">
    <source>
        <dbReference type="ARBA" id="ARBA00022475"/>
    </source>
</evidence>
<evidence type="ECO:0000256" key="6">
    <source>
        <dbReference type="ARBA" id="ARBA00022989"/>
    </source>
</evidence>
<comment type="subcellular location">
    <subcellularLocation>
        <location evidence="1">Cell membrane</location>
        <topology evidence="1">Multi-pass membrane protein</topology>
    </subcellularLocation>
</comment>
<dbReference type="InterPro" id="IPR002549">
    <property type="entry name" value="AI-2E-like"/>
</dbReference>
<evidence type="ECO:0000313" key="10">
    <source>
        <dbReference type="Proteomes" id="UP001628078"/>
    </source>
</evidence>
<evidence type="ECO:0000256" key="1">
    <source>
        <dbReference type="ARBA" id="ARBA00004651"/>
    </source>
</evidence>
<feature type="transmembrane region" description="Helical" evidence="8">
    <location>
        <begin position="51"/>
        <end position="69"/>
    </location>
</feature>
<accession>A0ABQ5JQN1</accession>
<keyword evidence="5 8" id="KW-0812">Transmembrane</keyword>
<dbReference type="PANTHER" id="PTHR21716:SF53">
    <property type="entry name" value="PERMEASE PERM-RELATED"/>
    <property type="match status" value="1"/>
</dbReference>
<evidence type="ECO:0000256" key="7">
    <source>
        <dbReference type="ARBA" id="ARBA00023136"/>
    </source>
</evidence>
<organism evidence="9 10">
    <name type="scientific">Furfurilactobacillus curtus</name>
    <dbReference type="NCBI Taxonomy" id="1746200"/>
    <lineage>
        <taxon>Bacteria</taxon>
        <taxon>Bacillati</taxon>
        <taxon>Bacillota</taxon>
        <taxon>Bacilli</taxon>
        <taxon>Lactobacillales</taxon>
        <taxon>Lactobacillaceae</taxon>
        <taxon>Furfurilactobacillus</taxon>
    </lineage>
</organism>
<keyword evidence="7 8" id="KW-0472">Membrane</keyword>
<gene>
    <name evidence="9" type="ORF">JCM31185_05910</name>
</gene>
<feature type="transmembrane region" description="Helical" evidence="8">
    <location>
        <begin position="21"/>
        <end position="39"/>
    </location>
</feature>
<protein>
    <submittedName>
        <fullName evidence="9">AI-2E family transporter</fullName>
    </submittedName>
</protein>
<evidence type="ECO:0000256" key="2">
    <source>
        <dbReference type="ARBA" id="ARBA00009773"/>
    </source>
</evidence>
<keyword evidence="3" id="KW-0813">Transport</keyword>
<feature type="transmembrane region" description="Helical" evidence="8">
    <location>
        <begin position="90"/>
        <end position="111"/>
    </location>
</feature>
<evidence type="ECO:0000256" key="8">
    <source>
        <dbReference type="SAM" id="Phobius"/>
    </source>
</evidence>
<feature type="transmembrane region" description="Helical" evidence="8">
    <location>
        <begin position="243"/>
        <end position="276"/>
    </location>
</feature>
<dbReference type="EMBL" id="BQXO01000001">
    <property type="protein sequence ID" value="GKT05302.1"/>
    <property type="molecule type" value="Genomic_DNA"/>
</dbReference>
<evidence type="ECO:0000256" key="3">
    <source>
        <dbReference type="ARBA" id="ARBA00022448"/>
    </source>
</evidence>
<proteinExistence type="inferred from homology"/>
<comment type="caution">
    <text evidence="9">The sequence shown here is derived from an EMBL/GenBank/DDBJ whole genome shotgun (WGS) entry which is preliminary data.</text>
</comment>
<feature type="transmembrane region" description="Helical" evidence="8">
    <location>
        <begin position="282"/>
        <end position="309"/>
    </location>
</feature>
<dbReference type="Proteomes" id="UP001628078">
    <property type="component" value="Unassembled WGS sequence"/>
</dbReference>
<feature type="transmembrane region" description="Helical" evidence="8">
    <location>
        <begin position="178"/>
        <end position="200"/>
    </location>
</feature>
<evidence type="ECO:0000256" key="5">
    <source>
        <dbReference type="ARBA" id="ARBA00022692"/>
    </source>
</evidence>